<dbReference type="InterPro" id="IPR039465">
    <property type="entry name" value="IL-17_rcpt-like"/>
</dbReference>
<keyword evidence="4 8" id="KW-1133">Transmembrane helix</keyword>
<reference evidence="11 12" key="1">
    <citation type="submission" date="2020-08" db="EMBL/GenBank/DDBJ databases">
        <title>Aphidius gifuensis genome sequencing and assembly.</title>
        <authorList>
            <person name="Du Z."/>
        </authorList>
    </citation>
    <scope>NUCLEOTIDE SEQUENCE [LARGE SCALE GENOMIC DNA]</scope>
    <source>
        <strain evidence="11">YNYX2018</strain>
        <tissue evidence="11">Adults</tissue>
    </source>
</reference>
<evidence type="ECO:0000313" key="11">
    <source>
        <dbReference type="EMBL" id="KAF7996197.1"/>
    </source>
</evidence>
<evidence type="ECO:0000256" key="6">
    <source>
        <dbReference type="ARBA" id="ARBA00023170"/>
    </source>
</evidence>
<dbReference type="Pfam" id="PF08357">
    <property type="entry name" value="SEFIR"/>
    <property type="match status" value="1"/>
</dbReference>
<dbReference type="PANTHER" id="PTHR15583">
    <property type="entry name" value="INTERLEUKIN-17 RECEPTOR"/>
    <property type="match status" value="1"/>
</dbReference>
<dbReference type="GO" id="GO:0030368">
    <property type="term" value="F:interleukin-17 receptor activity"/>
    <property type="evidence" value="ECO:0007669"/>
    <property type="project" value="InterPro"/>
</dbReference>
<evidence type="ECO:0000256" key="8">
    <source>
        <dbReference type="SAM" id="Phobius"/>
    </source>
</evidence>
<dbReference type="InterPro" id="IPR013568">
    <property type="entry name" value="SEFIR_dom"/>
</dbReference>
<keyword evidence="12" id="KW-1185">Reference proteome</keyword>
<keyword evidence="6" id="KW-0675">Receptor</keyword>
<evidence type="ECO:0000259" key="10">
    <source>
        <dbReference type="PROSITE" id="PS51534"/>
    </source>
</evidence>
<dbReference type="EMBL" id="JACMRX010000001">
    <property type="protein sequence ID" value="KAF7996197.1"/>
    <property type="molecule type" value="Genomic_DNA"/>
</dbReference>
<feature type="signal peptide" evidence="9">
    <location>
        <begin position="1"/>
        <end position="23"/>
    </location>
</feature>
<sequence>MPSLILTLLFINLYNSMITLTSGTSDSLQCYSDFCHNNNNNNIDNVININNNEKCYLTSIQRGQDCIDIKFHKYGHAPPPGVALIDLKLSAYIVNLPHKKITAFNLTINDIKFKRLLTRYQSLGDTASSHCRDSIFHGFDKYNRDKKNLFISCPFANSSFEDTDYKLEYLVTFNHYKYSRKLVFNVPNHSSIDEHISSVFEYKPFVYIDVSDVSTLSLFIQPMPNKYNITSYKIWMIKYNTNTIIDVVDVILKYNNDNGDNHLQYNFTVSEGIYQFKVASMHPQCGEYGCVNNTLPAISTKYQTKKLFIMIISFVWIPPVLLYAIYYLYSFYKQREIMKKFNQNCLLIYSPTHSAHVNVMISFAKYLKSCGINAMIDVLDIPKTSTRDPAIWCNDAFDKANIILIATSPPPSSSCDNTNSASTIYQNLDNHLLRLVRENYSKNNKKYMKIVFPYCSQNDIPEEARLFKKFTIPDNLDKMIRYIYQSNKLKLFGKSSKDLIANINIAMTEICFKKSTSQINNTETYGLFQGPDDNYQKNYQSGDCNYKKNSNNDYYTSNETLNCQFPQYFSTKIDELNLLGDDSDNYDDNHLKIETIQGHYVALPDNNDKFHIDQLNL</sequence>
<gene>
    <name evidence="11" type="ORF">HCN44_001829</name>
</gene>
<evidence type="ECO:0000256" key="7">
    <source>
        <dbReference type="ARBA" id="ARBA00023180"/>
    </source>
</evidence>
<dbReference type="Proteomes" id="UP000639338">
    <property type="component" value="Unassembled WGS sequence"/>
</dbReference>
<evidence type="ECO:0000313" key="12">
    <source>
        <dbReference type="Proteomes" id="UP000639338"/>
    </source>
</evidence>
<evidence type="ECO:0000256" key="9">
    <source>
        <dbReference type="SAM" id="SignalP"/>
    </source>
</evidence>
<keyword evidence="7" id="KW-0325">Glycoprotein</keyword>
<keyword evidence="2 8" id="KW-0812">Transmembrane</keyword>
<dbReference type="PROSITE" id="PS51534">
    <property type="entry name" value="SEFIR"/>
    <property type="match status" value="1"/>
</dbReference>
<comment type="subcellular location">
    <subcellularLocation>
        <location evidence="1">Membrane</location>
        <topology evidence="1">Single-pass type I membrane protein</topology>
    </subcellularLocation>
</comment>
<accession>A0A835CU96</accession>
<comment type="caution">
    <text evidence="11">The sequence shown here is derived from an EMBL/GenBank/DDBJ whole genome shotgun (WGS) entry which is preliminary data.</text>
</comment>
<protein>
    <recommendedName>
        <fullName evidence="10">SEFIR domain-containing protein</fullName>
    </recommendedName>
</protein>
<keyword evidence="3 9" id="KW-0732">Signal</keyword>
<dbReference type="AlphaFoldDB" id="A0A835CU96"/>
<keyword evidence="5 8" id="KW-0472">Membrane</keyword>
<evidence type="ECO:0000256" key="1">
    <source>
        <dbReference type="ARBA" id="ARBA00004479"/>
    </source>
</evidence>
<dbReference type="Gene3D" id="3.40.50.11530">
    <property type="match status" value="1"/>
</dbReference>
<dbReference type="GO" id="GO:0016020">
    <property type="term" value="C:membrane"/>
    <property type="evidence" value="ECO:0007669"/>
    <property type="project" value="UniProtKB-SubCell"/>
</dbReference>
<evidence type="ECO:0000256" key="5">
    <source>
        <dbReference type="ARBA" id="ARBA00023136"/>
    </source>
</evidence>
<dbReference type="OrthoDB" id="8190413at2759"/>
<evidence type="ECO:0000256" key="2">
    <source>
        <dbReference type="ARBA" id="ARBA00022692"/>
    </source>
</evidence>
<proteinExistence type="predicted"/>
<organism evidence="11 12">
    <name type="scientific">Aphidius gifuensis</name>
    <name type="common">Parasitoid wasp</name>
    <dbReference type="NCBI Taxonomy" id="684658"/>
    <lineage>
        <taxon>Eukaryota</taxon>
        <taxon>Metazoa</taxon>
        <taxon>Ecdysozoa</taxon>
        <taxon>Arthropoda</taxon>
        <taxon>Hexapoda</taxon>
        <taxon>Insecta</taxon>
        <taxon>Pterygota</taxon>
        <taxon>Neoptera</taxon>
        <taxon>Endopterygota</taxon>
        <taxon>Hymenoptera</taxon>
        <taxon>Apocrita</taxon>
        <taxon>Ichneumonoidea</taxon>
        <taxon>Braconidae</taxon>
        <taxon>Aphidiinae</taxon>
        <taxon>Aphidius</taxon>
    </lineage>
</organism>
<dbReference type="PANTHER" id="PTHR15583:SF7">
    <property type="entry name" value="INTERLEUKIN CYTOKINE RECEPTOR-RELATED PROTEIN 2"/>
    <property type="match status" value="1"/>
</dbReference>
<name>A0A835CU96_APHGI</name>
<evidence type="ECO:0000256" key="3">
    <source>
        <dbReference type="ARBA" id="ARBA00022729"/>
    </source>
</evidence>
<feature type="domain" description="SEFIR" evidence="10">
    <location>
        <begin position="342"/>
        <end position="481"/>
    </location>
</feature>
<feature type="transmembrane region" description="Helical" evidence="8">
    <location>
        <begin position="307"/>
        <end position="329"/>
    </location>
</feature>
<feature type="chain" id="PRO_5032558046" description="SEFIR domain-containing protein" evidence="9">
    <location>
        <begin position="24"/>
        <end position="617"/>
    </location>
</feature>
<evidence type="ECO:0000256" key="4">
    <source>
        <dbReference type="ARBA" id="ARBA00022989"/>
    </source>
</evidence>